<dbReference type="Proteomes" id="UP001566132">
    <property type="component" value="Unassembled WGS sequence"/>
</dbReference>
<keyword evidence="3 8" id="KW-0853">WD repeat</keyword>
<dbReference type="PROSITE" id="PS50082">
    <property type="entry name" value="WD_REPEATS_2"/>
    <property type="match status" value="1"/>
</dbReference>
<evidence type="ECO:0000256" key="6">
    <source>
        <dbReference type="ARBA" id="ARBA00038255"/>
    </source>
</evidence>
<dbReference type="PANTHER" id="PTHR14344">
    <property type="entry name" value="WD REPEAT PROTEIN"/>
    <property type="match status" value="1"/>
</dbReference>
<sequence length="966" mass="110125">MFRSMYLHTDVTCLEILHNQIFAGVGGSICIYDLVKRQLIKRKIVFEGKQILGIRANSQGSKLMVYAGKHIALFNVDSQTFELEPLGNRYILSDWILDGKWIEEDKKFVTVFMHNKATVWNDNFISEKSVKCEERCILYSAYIISKENYEQLIVLSGTVFSEILLWKPSCIGKNGLSPVLKRLKQHKGVIFSINCNLENGLICSVSDDRSAVLWKISNPERLDNITPTNCTELDIIVKCQVYGHQSRVFKCLILNDEFITAGEDSLLVVWTHQGFQSRKIDAHQGGPVWSIASHEDLVVTGGNDGAIVLSKLKPQFLSQIIRKTPTSHPKFVAILQSGNLICMSQKAVLYYYLVEGDCWKEISSHPDLLNYNILKITPCRKLVALAGIQGQIYIYKETKDQNLKLILEYFVENRTRIFSFHWIDCKTFLVSQQAGILGLYFIHEGFIHFIQNFILPHSKEPWPTCIAQWKNHLILGDRNGHVHNFKIGITHPLNTVRRAHTVLGVSDLCVQENTIISLGRDGLIKRYQFSNQNSLICVEHTKIGKVSWLISIYNNHLLSFLGHNFVILDLKYQRTLFETCTGGGHRSWDLQATSTKTTLVYIRRNTMSTVNLKLDDFNSVNLTESFHAREINCAKIVSFKNNFILISGGEDTVLSISSFHDSFKVLKSLKVHLSSIRTICIHSRSDGDYILLTAGGRGQIICWHLIIDNFYTVVSCSEKYNFYKNLNVNEAETRIMDLSIFELNNQLHLFAGCSDGFIKIFLITKDLKLQYIDHICHSRHSITKIAKFSLPKSIELLGSMATDGELKFWLISPDKLFRELATFRIHQSGITCYSMFIIDNKIWFLSGGDDNCVILTLFLVNVINNVPTVNRECYLEDPGIHCAQITGAFLNNKYFITSAIDQKLVVTKWKYSEGQLQFLAMDRYHFSIADPQGLDTIICQNQIILCVYGIGFELLKISINDSDEVL</sequence>
<evidence type="ECO:0000256" key="7">
    <source>
        <dbReference type="ARBA" id="ARBA00040154"/>
    </source>
</evidence>
<dbReference type="PANTHER" id="PTHR14344:SF3">
    <property type="entry name" value="WD REPEAT-CONTAINING PROTEIN 6"/>
    <property type="match status" value="1"/>
</dbReference>
<evidence type="ECO:0000256" key="5">
    <source>
        <dbReference type="ARBA" id="ARBA00022737"/>
    </source>
</evidence>
<dbReference type="EMBL" id="JBDJPC010000004">
    <property type="protein sequence ID" value="KAL1505997.1"/>
    <property type="molecule type" value="Genomic_DNA"/>
</dbReference>
<organism evidence="9 10">
    <name type="scientific">Hypothenemus hampei</name>
    <name type="common">Coffee berry borer</name>
    <dbReference type="NCBI Taxonomy" id="57062"/>
    <lineage>
        <taxon>Eukaryota</taxon>
        <taxon>Metazoa</taxon>
        <taxon>Ecdysozoa</taxon>
        <taxon>Arthropoda</taxon>
        <taxon>Hexapoda</taxon>
        <taxon>Insecta</taxon>
        <taxon>Pterygota</taxon>
        <taxon>Neoptera</taxon>
        <taxon>Endopterygota</taxon>
        <taxon>Coleoptera</taxon>
        <taxon>Polyphaga</taxon>
        <taxon>Cucujiformia</taxon>
        <taxon>Curculionidae</taxon>
        <taxon>Scolytinae</taxon>
        <taxon>Hypothenemus</taxon>
    </lineage>
</organism>
<dbReference type="SUPFAM" id="SSF50978">
    <property type="entry name" value="WD40 repeat-like"/>
    <property type="match status" value="3"/>
</dbReference>
<dbReference type="InterPro" id="IPR015943">
    <property type="entry name" value="WD40/YVTN_repeat-like_dom_sf"/>
</dbReference>
<dbReference type="InterPro" id="IPR051973">
    <property type="entry name" value="tRNA_Anticodon_Mtase-Reg"/>
</dbReference>
<evidence type="ECO:0000256" key="2">
    <source>
        <dbReference type="ARBA" id="ARBA00022490"/>
    </source>
</evidence>
<keyword evidence="10" id="KW-1185">Reference proteome</keyword>
<dbReference type="Pfam" id="PF00400">
    <property type="entry name" value="WD40"/>
    <property type="match status" value="2"/>
</dbReference>
<dbReference type="Gene3D" id="2.130.10.10">
    <property type="entry name" value="YVTN repeat-like/Quinoprotein amine dehydrogenase"/>
    <property type="match status" value="3"/>
</dbReference>
<keyword evidence="5" id="KW-0677">Repeat</keyword>
<protein>
    <recommendedName>
        <fullName evidence="7">tRNA (34-2'-O)-methyltransferase regulator WDR6</fullName>
    </recommendedName>
</protein>
<evidence type="ECO:0000313" key="10">
    <source>
        <dbReference type="Proteomes" id="UP001566132"/>
    </source>
</evidence>
<dbReference type="AlphaFoldDB" id="A0ABD1EY80"/>
<evidence type="ECO:0000256" key="3">
    <source>
        <dbReference type="ARBA" id="ARBA00022574"/>
    </source>
</evidence>
<keyword evidence="4" id="KW-0819">tRNA processing</keyword>
<proteinExistence type="inferred from homology"/>
<dbReference type="InterPro" id="IPR036322">
    <property type="entry name" value="WD40_repeat_dom_sf"/>
</dbReference>
<feature type="repeat" description="WD" evidence="8">
    <location>
        <begin position="183"/>
        <end position="224"/>
    </location>
</feature>
<dbReference type="GO" id="GO:0008033">
    <property type="term" value="P:tRNA processing"/>
    <property type="evidence" value="ECO:0007669"/>
    <property type="project" value="UniProtKB-KW"/>
</dbReference>
<comment type="similarity">
    <text evidence="6">Belongs to the WD repeat WDR6 family.</text>
</comment>
<evidence type="ECO:0000256" key="4">
    <source>
        <dbReference type="ARBA" id="ARBA00022694"/>
    </source>
</evidence>
<gene>
    <name evidence="9" type="ORF">ABEB36_005435</name>
</gene>
<evidence type="ECO:0000256" key="8">
    <source>
        <dbReference type="PROSITE-ProRule" id="PRU00221"/>
    </source>
</evidence>
<accession>A0ABD1EY80</accession>
<dbReference type="InterPro" id="IPR001680">
    <property type="entry name" value="WD40_rpt"/>
</dbReference>
<comment type="caution">
    <text evidence="9">The sequence shown here is derived from an EMBL/GenBank/DDBJ whole genome shotgun (WGS) entry which is preliminary data.</text>
</comment>
<evidence type="ECO:0000313" key="9">
    <source>
        <dbReference type="EMBL" id="KAL1505997.1"/>
    </source>
</evidence>
<dbReference type="SMART" id="SM00320">
    <property type="entry name" value="WD40"/>
    <property type="match status" value="11"/>
</dbReference>
<dbReference type="GO" id="GO:0005737">
    <property type="term" value="C:cytoplasm"/>
    <property type="evidence" value="ECO:0007669"/>
    <property type="project" value="UniProtKB-SubCell"/>
</dbReference>
<evidence type="ECO:0000256" key="1">
    <source>
        <dbReference type="ARBA" id="ARBA00004496"/>
    </source>
</evidence>
<keyword evidence="2" id="KW-0963">Cytoplasm</keyword>
<comment type="subcellular location">
    <subcellularLocation>
        <location evidence="1">Cytoplasm</location>
    </subcellularLocation>
</comment>
<reference evidence="9 10" key="1">
    <citation type="submission" date="2024-05" db="EMBL/GenBank/DDBJ databases">
        <title>Genetic variation in Jamaican populations of the coffee berry borer (Hypothenemus hampei).</title>
        <authorList>
            <person name="Errbii M."/>
            <person name="Myrie A."/>
        </authorList>
    </citation>
    <scope>NUCLEOTIDE SEQUENCE [LARGE SCALE GENOMIC DNA]</scope>
    <source>
        <strain evidence="9">JA-Hopewell-2020-01-JO</strain>
        <tissue evidence="9">Whole body</tissue>
    </source>
</reference>
<name>A0ABD1EY80_HYPHA</name>